<organism evidence="1 2">
    <name type="scientific">Amphiprion ocellaris</name>
    <name type="common">Clown anemonefish</name>
    <dbReference type="NCBI Taxonomy" id="80972"/>
    <lineage>
        <taxon>Eukaryota</taxon>
        <taxon>Metazoa</taxon>
        <taxon>Chordata</taxon>
        <taxon>Craniata</taxon>
        <taxon>Vertebrata</taxon>
        <taxon>Euteleostomi</taxon>
        <taxon>Actinopterygii</taxon>
        <taxon>Neopterygii</taxon>
        <taxon>Teleostei</taxon>
        <taxon>Neoteleostei</taxon>
        <taxon>Acanthomorphata</taxon>
        <taxon>Ovalentaria</taxon>
        <taxon>Pomacentridae</taxon>
        <taxon>Amphiprion</taxon>
    </lineage>
</organism>
<reference evidence="1" key="2">
    <citation type="submission" date="2025-08" db="UniProtKB">
        <authorList>
            <consortium name="Ensembl"/>
        </authorList>
    </citation>
    <scope>IDENTIFICATION</scope>
</reference>
<name>A0A3Q1AJC4_AMPOC</name>
<evidence type="ECO:0000313" key="1">
    <source>
        <dbReference type="Ensembl" id="ENSAOCP00000001200.2"/>
    </source>
</evidence>
<evidence type="ECO:0000313" key="2">
    <source>
        <dbReference type="Proteomes" id="UP001501940"/>
    </source>
</evidence>
<proteinExistence type="predicted"/>
<reference evidence="1 2" key="1">
    <citation type="submission" date="2022-01" db="EMBL/GenBank/DDBJ databases">
        <title>A chromosome-scale genome assembly of the false clownfish, Amphiprion ocellaris.</title>
        <authorList>
            <person name="Ryu T."/>
        </authorList>
    </citation>
    <scope>NUCLEOTIDE SEQUENCE [LARGE SCALE GENOMIC DNA]</scope>
</reference>
<dbReference type="AlphaFoldDB" id="A0A3Q1AJC4"/>
<dbReference type="Ensembl" id="ENSAOCT00000013629.2">
    <property type="protein sequence ID" value="ENSAOCP00000001200.2"/>
    <property type="gene ID" value="ENSAOCG00000004135.2"/>
</dbReference>
<keyword evidence="2" id="KW-1185">Reference proteome</keyword>
<protein>
    <submittedName>
        <fullName evidence="1">Uncharacterized protein</fullName>
    </submittedName>
</protein>
<dbReference type="Proteomes" id="UP001501940">
    <property type="component" value="Chromosome 19"/>
</dbReference>
<sequence length="85" mass="9272">VVILLLNTWGLLSCFILKSLQLSCPCSPSLTLSLSVCRWGLCDVRVVRMPAAFLIDHLTRPLVPGYSLCQAGTHGVCQPIYTSPQ</sequence>
<accession>A0A3Q1AJC4</accession>
<reference evidence="1" key="3">
    <citation type="submission" date="2025-09" db="UniProtKB">
        <authorList>
            <consortium name="Ensembl"/>
        </authorList>
    </citation>
    <scope>IDENTIFICATION</scope>
</reference>